<dbReference type="Proteomes" id="UP001597076">
    <property type="component" value="Unassembled WGS sequence"/>
</dbReference>
<sequence>MKTLEVTDEQYAFIQHLREEISESVVGKYGFVRERDAVQFLIDNLDGEIELDADEFDSSATDDVAASVGAAIDGDDDPHELEEVSYIEDEAATADDRLDDGPDLEPEETDTAATDDESAAGEPETDDESGAESDAVDEIDAHSDKDAAADSTDDGPAASGSTDDGSDGDGSADDDDMLDEMMSLLETHDDKWRESSSADYRYAVDLPDGSTEQVQTKDDVRALLFKNYR</sequence>
<feature type="compositionally biased region" description="Basic and acidic residues" evidence="1">
    <location>
        <begin position="186"/>
        <end position="195"/>
    </location>
</feature>
<evidence type="ECO:0000313" key="3">
    <source>
        <dbReference type="Proteomes" id="UP001597076"/>
    </source>
</evidence>
<dbReference type="AlphaFoldDB" id="A0ABD6BIS6"/>
<feature type="compositionally biased region" description="Low complexity" evidence="1">
    <location>
        <begin position="154"/>
        <end position="163"/>
    </location>
</feature>
<evidence type="ECO:0000256" key="1">
    <source>
        <dbReference type="SAM" id="MobiDB-lite"/>
    </source>
</evidence>
<dbReference type="RefSeq" id="WP_390288810.1">
    <property type="nucleotide sequence ID" value="NZ_JBHUDI010000009.1"/>
</dbReference>
<accession>A0ABD6BIS6</accession>
<feature type="compositionally biased region" description="Basic and acidic residues" evidence="1">
    <location>
        <begin position="139"/>
        <end position="148"/>
    </location>
</feature>
<evidence type="ECO:0000313" key="2">
    <source>
        <dbReference type="EMBL" id="MFD1564865.1"/>
    </source>
</evidence>
<reference evidence="2 3" key="1">
    <citation type="journal article" date="2019" name="Int. J. Syst. Evol. Microbiol.">
        <title>The Global Catalogue of Microorganisms (GCM) 10K type strain sequencing project: providing services to taxonomists for standard genome sequencing and annotation.</title>
        <authorList>
            <consortium name="The Broad Institute Genomics Platform"/>
            <consortium name="The Broad Institute Genome Sequencing Center for Infectious Disease"/>
            <person name="Wu L."/>
            <person name="Ma J."/>
        </authorList>
    </citation>
    <scope>NUCLEOTIDE SEQUENCE [LARGE SCALE GENOMIC DNA]</scope>
    <source>
        <strain evidence="2 3">CGMCC 1.12230</strain>
    </source>
</reference>
<feature type="region of interest" description="Disordered" evidence="1">
    <location>
        <begin position="56"/>
        <end position="195"/>
    </location>
</feature>
<keyword evidence="3" id="KW-1185">Reference proteome</keyword>
<protein>
    <recommendedName>
        <fullName evidence="4">Amphi-Trp domain-containing protein</fullName>
    </recommendedName>
</protein>
<feature type="compositionally biased region" description="Acidic residues" evidence="1">
    <location>
        <begin position="164"/>
        <end position="179"/>
    </location>
</feature>
<dbReference type="EMBL" id="JBHUDI010000009">
    <property type="protein sequence ID" value="MFD1564865.1"/>
    <property type="molecule type" value="Genomic_DNA"/>
</dbReference>
<gene>
    <name evidence="2" type="ORF">ACFR99_15105</name>
</gene>
<comment type="caution">
    <text evidence="2">The sequence shown here is derived from an EMBL/GenBank/DDBJ whole genome shotgun (WGS) entry which is preliminary data.</text>
</comment>
<evidence type="ECO:0008006" key="4">
    <source>
        <dbReference type="Google" id="ProtNLM"/>
    </source>
</evidence>
<feature type="compositionally biased region" description="Acidic residues" evidence="1">
    <location>
        <begin position="73"/>
        <end position="93"/>
    </location>
</feature>
<name>A0ABD6BIS6_9EURY</name>
<organism evidence="2 3">
    <name type="scientific">Haloarchaeobius amylolyticus</name>
    <dbReference type="NCBI Taxonomy" id="1198296"/>
    <lineage>
        <taxon>Archaea</taxon>
        <taxon>Methanobacteriati</taxon>
        <taxon>Methanobacteriota</taxon>
        <taxon>Stenosarchaea group</taxon>
        <taxon>Halobacteria</taxon>
        <taxon>Halobacteriales</taxon>
        <taxon>Halorubellaceae</taxon>
        <taxon>Haloarchaeobius</taxon>
    </lineage>
</organism>
<proteinExistence type="predicted"/>
<feature type="compositionally biased region" description="Acidic residues" evidence="1">
    <location>
        <begin position="101"/>
        <end position="138"/>
    </location>
</feature>